<evidence type="ECO:0000259" key="1">
    <source>
        <dbReference type="PROSITE" id="PS50097"/>
    </source>
</evidence>
<dbReference type="EMBL" id="ML179717">
    <property type="protein sequence ID" value="THU82655.1"/>
    <property type="molecule type" value="Genomic_DNA"/>
</dbReference>
<dbReference type="InterPro" id="IPR011333">
    <property type="entry name" value="SKP1/BTB/POZ_sf"/>
</dbReference>
<feature type="domain" description="BTB" evidence="1">
    <location>
        <begin position="41"/>
        <end position="113"/>
    </location>
</feature>
<evidence type="ECO:0000313" key="2">
    <source>
        <dbReference type="EMBL" id="THU82655.1"/>
    </source>
</evidence>
<proteinExistence type="predicted"/>
<reference evidence="2 3" key="1">
    <citation type="journal article" date="2019" name="Nat. Ecol. Evol.">
        <title>Megaphylogeny resolves global patterns of mushroom evolution.</title>
        <authorList>
            <person name="Varga T."/>
            <person name="Krizsan K."/>
            <person name="Foldi C."/>
            <person name="Dima B."/>
            <person name="Sanchez-Garcia M."/>
            <person name="Sanchez-Ramirez S."/>
            <person name="Szollosi G.J."/>
            <person name="Szarkandi J.G."/>
            <person name="Papp V."/>
            <person name="Albert L."/>
            <person name="Andreopoulos W."/>
            <person name="Angelini C."/>
            <person name="Antonin V."/>
            <person name="Barry K.W."/>
            <person name="Bougher N.L."/>
            <person name="Buchanan P."/>
            <person name="Buyck B."/>
            <person name="Bense V."/>
            <person name="Catcheside P."/>
            <person name="Chovatia M."/>
            <person name="Cooper J."/>
            <person name="Damon W."/>
            <person name="Desjardin D."/>
            <person name="Finy P."/>
            <person name="Geml J."/>
            <person name="Haridas S."/>
            <person name="Hughes K."/>
            <person name="Justo A."/>
            <person name="Karasinski D."/>
            <person name="Kautmanova I."/>
            <person name="Kiss B."/>
            <person name="Kocsube S."/>
            <person name="Kotiranta H."/>
            <person name="LaButti K.M."/>
            <person name="Lechner B.E."/>
            <person name="Liimatainen K."/>
            <person name="Lipzen A."/>
            <person name="Lukacs Z."/>
            <person name="Mihaltcheva S."/>
            <person name="Morgado L.N."/>
            <person name="Niskanen T."/>
            <person name="Noordeloos M.E."/>
            <person name="Ohm R.A."/>
            <person name="Ortiz-Santana B."/>
            <person name="Ovrebo C."/>
            <person name="Racz N."/>
            <person name="Riley R."/>
            <person name="Savchenko A."/>
            <person name="Shiryaev A."/>
            <person name="Soop K."/>
            <person name="Spirin V."/>
            <person name="Szebenyi C."/>
            <person name="Tomsovsky M."/>
            <person name="Tulloss R.E."/>
            <person name="Uehling J."/>
            <person name="Grigoriev I.V."/>
            <person name="Vagvolgyi C."/>
            <person name="Papp T."/>
            <person name="Martin F.M."/>
            <person name="Miettinen O."/>
            <person name="Hibbett D.S."/>
            <person name="Nagy L.G."/>
        </authorList>
    </citation>
    <scope>NUCLEOTIDE SEQUENCE [LARGE SCALE GENOMIC DNA]</scope>
    <source>
        <strain evidence="2 3">CBS 962.96</strain>
    </source>
</reference>
<keyword evidence="3" id="KW-1185">Reference proteome</keyword>
<gene>
    <name evidence="2" type="ORF">K435DRAFT_971878</name>
</gene>
<evidence type="ECO:0000313" key="3">
    <source>
        <dbReference type="Proteomes" id="UP000297245"/>
    </source>
</evidence>
<dbReference type="OrthoDB" id="3893071at2759"/>
<accession>A0A4V4HCB2</accession>
<dbReference type="InterPro" id="IPR000210">
    <property type="entry name" value="BTB/POZ_dom"/>
</dbReference>
<protein>
    <recommendedName>
        <fullName evidence="1">BTB domain-containing protein</fullName>
    </recommendedName>
</protein>
<dbReference type="Gene3D" id="3.30.710.10">
    <property type="entry name" value="Potassium Channel Kv1.1, Chain A"/>
    <property type="match status" value="1"/>
</dbReference>
<sequence length="290" mass="33000">MERVRKDECYKRDGVTDDSDVKILDEEAPELLQRVEELWFEDGTLIIEARGSAFRVYAGLLSARSSVFRDMMSIPQPASSASQPCPTVTLHDSPQDLTHFLKAIMDSQYFEPPPHKTSLSIITGVLRLSTKYDVPYLRKRALMHLDCSYPSSLKAWDARVPSEPSHLSLTPHFMLLCLAREVDVPWIMPQLMCCVSTRPVTKILEGILWDEIQVKPSEQDQKLLIIGRSELAHLQNSLILNTLRFNFCADPEECLEARSQLLEAALSMKEINPLYLFDYERLTAAGRLGF</sequence>
<organism evidence="2 3">
    <name type="scientific">Dendrothele bispora (strain CBS 962.96)</name>
    <dbReference type="NCBI Taxonomy" id="1314807"/>
    <lineage>
        <taxon>Eukaryota</taxon>
        <taxon>Fungi</taxon>
        <taxon>Dikarya</taxon>
        <taxon>Basidiomycota</taxon>
        <taxon>Agaricomycotina</taxon>
        <taxon>Agaricomycetes</taxon>
        <taxon>Agaricomycetidae</taxon>
        <taxon>Agaricales</taxon>
        <taxon>Agaricales incertae sedis</taxon>
        <taxon>Dendrothele</taxon>
    </lineage>
</organism>
<name>A0A4V4HCB2_DENBC</name>
<dbReference type="PROSITE" id="PS50097">
    <property type="entry name" value="BTB"/>
    <property type="match status" value="1"/>
</dbReference>
<dbReference type="Proteomes" id="UP000297245">
    <property type="component" value="Unassembled WGS sequence"/>
</dbReference>
<dbReference type="AlphaFoldDB" id="A0A4V4HCB2"/>